<dbReference type="Proteomes" id="UP000187209">
    <property type="component" value="Unassembled WGS sequence"/>
</dbReference>
<reference evidence="1 2" key="1">
    <citation type="submission" date="2016-11" db="EMBL/GenBank/DDBJ databases">
        <title>The macronuclear genome of Stentor coeruleus: a giant cell with tiny introns.</title>
        <authorList>
            <person name="Slabodnick M."/>
            <person name="Ruby J.G."/>
            <person name="Reiff S.B."/>
            <person name="Swart E.C."/>
            <person name="Gosai S."/>
            <person name="Prabakaran S."/>
            <person name="Witkowska E."/>
            <person name="Larue G.E."/>
            <person name="Fisher S."/>
            <person name="Freeman R.M."/>
            <person name="Gunawardena J."/>
            <person name="Chu W."/>
            <person name="Stover N.A."/>
            <person name="Gregory B.D."/>
            <person name="Nowacki M."/>
            <person name="Derisi J."/>
            <person name="Roy S.W."/>
            <person name="Marshall W.F."/>
            <person name="Sood P."/>
        </authorList>
    </citation>
    <scope>NUCLEOTIDE SEQUENCE [LARGE SCALE GENOMIC DNA]</scope>
    <source>
        <strain evidence="1">WM001</strain>
    </source>
</reference>
<keyword evidence="2" id="KW-1185">Reference proteome</keyword>
<gene>
    <name evidence="1" type="ORF">SteCoe_5967</name>
</gene>
<proteinExistence type="predicted"/>
<dbReference type="AlphaFoldDB" id="A0A1R2CR50"/>
<organism evidence="1 2">
    <name type="scientific">Stentor coeruleus</name>
    <dbReference type="NCBI Taxonomy" id="5963"/>
    <lineage>
        <taxon>Eukaryota</taxon>
        <taxon>Sar</taxon>
        <taxon>Alveolata</taxon>
        <taxon>Ciliophora</taxon>
        <taxon>Postciliodesmatophora</taxon>
        <taxon>Heterotrichea</taxon>
        <taxon>Heterotrichida</taxon>
        <taxon>Stentoridae</taxon>
        <taxon>Stentor</taxon>
    </lineage>
</organism>
<comment type="caution">
    <text evidence="1">The sequence shown here is derived from an EMBL/GenBank/DDBJ whole genome shotgun (WGS) entry which is preliminary data.</text>
</comment>
<protein>
    <submittedName>
        <fullName evidence="1">Uncharacterized protein</fullName>
    </submittedName>
</protein>
<evidence type="ECO:0000313" key="2">
    <source>
        <dbReference type="Proteomes" id="UP000187209"/>
    </source>
</evidence>
<name>A0A1R2CR50_9CILI</name>
<evidence type="ECO:0000313" key="1">
    <source>
        <dbReference type="EMBL" id="OMJ91479.1"/>
    </source>
</evidence>
<sequence>MESDLYSYLEILNNTIRQNLQQSELDRIKKVIGSGISKEDYLKKLLKNDSIFVFAIEKIFSLRNSNFSDVYIEDKLTCLNILKNKIPKELFEAEIKKIKREFKIKTFDLEFSSLDFRLFYKVIESNPEFLKLLFDSDCFESYIHARNALNYLMHIIGNNEYLDLEEIKLTAIELFDFCKQSKKSFIKNLGQALAALINKSKLSEEIKSSSLSLFQELTLKYMEISKIENLCIILDKDIKNILVIPENPDDFDANFGNHNLITLKIDKAIIENDCEALMKQATIDFLNYSITLSYENLIYIDFDTMFAYIINKLLMILKDYASYELLKSNAGKKHKGLNFSKAYYFLKNLPIHISQTVLENLCHISDYNLQQPLLQYFLKDMYKLQYQKISLEESEKFITLALKSPIVEVLQRFNRSSLSLEEILRNITPTIYFMTFPKKISDITLKTQLISIKIFEEIEFTKDHKFGGYFIIYLHELGNFLQRAGFRSVEESNRRISPELDSSKPQEGGKYLEKILFGEGQNMIYSKQSEYLVKGEFPNEIEAFIKQYNEAKIDDKMEPLLLGKSQDILVLGRCGSIYGGVEEYFGDILKNKH</sequence>
<accession>A0A1R2CR50</accession>
<dbReference type="EMBL" id="MPUH01000080">
    <property type="protein sequence ID" value="OMJ91479.1"/>
    <property type="molecule type" value="Genomic_DNA"/>
</dbReference>